<reference evidence="5 6" key="1">
    <citation type="submission" date="2019-09" db="EMBL/GenBank/DDBJ databases">
        <title>Draft genome sequences of 48 bacterial type strains from the CCUG.</title>
        <authorList>
            <person name="Tunovic T."/>
            <person name="Pineiro-Iglesias B."/>
            <person name="Unosson C."/>
            <person name="Inganas E."/>
            <person name="Ohlen M."/>
            <person name="Cardew S."/>
            <person name="Jensie-Markopoulos S."/>
            <person name="Salva-Serra F."/>
            <person name="Jaen-Luchoro D."/>
            <person name="Karlsson R."/>
            <person name="Svensson-Stadler L."/>
            <person name="Chun J."/>
            <person name="Moore E."/>
        </authorList>
    </citation>
    <scope>NUCLEOTIDE SEQUENCE [LARGE SCALE GENOMIC DNA]</scope>
    <source>
        <strain evidence="5 6">CCUG 30977</strain>
    </source>
</reference>
<dbReference type="OrthoDB" id="9815244at2"/>
<dbReference type="Gene3D" id="3.10.560.10">
    <property type="entry name" value="Outer membrane lipoprotein wza domain like"/>
    <property type="match status" value="2"/>
</dbReference>
<evidence type="ECO:0000313" key="5">
    <source>
        <dbReference type="EMBL" id="KAB0582482.1"/>
    </source>
</evidence>
<organism evidence="5 6">
    <name type="scientific">Ideonella dechloratans</name>
    <dbReference type="NCBI Taxonomy" id="36863"/>
    <lineage>
        <taxon>Bacteria</taxon>
        <taxon>Pseudomonadati</taxon>
        <taxon>Pseudomonadota</taxon>
        <taxon>Betaproteobacteria</taxon>
        <taxon>Burkholderiales</taxon>
        <taxon>Sphaerotilaceae</taxon>
        <taxon>Ideonella</taxon>
    </lineage>
</organism>
<proteinExistence type="predicted"/>
<evidence type="ECO:0000256" key="2">
    <source>
        <dbReference type="SAM" id="SignalP"/>
    </source>
</evidence>
<dbReference type="Proteomes" id="UP000430120">
    <property type="component" value="Unassembled WGS sequence"/>
</dbReference>
<evidence type="ECO:0000313" key="6">
    <source>
        <dbReference type="Proteomes" id="UP000430120"/>
    </source>
</evidence>
<name>A0A643FCK1_IDEDE</name>
<dbReference type="GO" id="GO:0015159">
    <property type="term" value="F:polysaccharide transmembrane transporter activity"/>
    <property type="evidence" value="ECO:0007669"/>
    <property type="project" value="InterPro"/>
</dbReference>
<comment type="caution">
    <text evidence="5">The sequence shown here is derived from an EMBL/GenBank/DDBJ whole genome shotgun (WGS) entry which is preliminary data.</text>
</comment>
<dbReference type="AlphaFoldDB" id="A0A643FCK1"/>
<dbReference type="PANTHER" id="PTHR33619:SF3">
    <property type="entry name" value="POLYSACCHARIDE EXPORT PROTEIN GFCE-RELATED"/>
    <property type="match status" value="1"/>
</dbReference>
<dbReference type="InterPro" id="IPR003715">
    <property type="entry name" value="Poly_export_N"/>
</dbReference>
<feature type="signal peptide" evidence="2">
    <location>
        <begin position="1"/>
        <end position="24"/>
    </location>
</feature>
<dbReference type="InterPro" id="IPR049712">
    <property type="entry name" value="Poly_export"/>
</dbReference>
<evidence type="ECO:0000259" key="4">
    <source>
        <dbReference type="Pfam" id="PF10531"/>
    </source>
</evidence>
<feature type="domain" description="Soluble ligand binding" evidence="4">
    <location>
        <begin position="476"/>
        <end position="512"/>
    </location>
</feature>
<gene>
    <name evidence="5" type="ORF">F7Q92_10515</name>
</gene>
<evidence type="ECO:0000259" key="3">
    <source>
        <dbReference type="Pfam" id="PF02563"/>
    </source>
</evidence>
<feature type="domain" description="Polysaccharide export protein N-terminal" evidence="3">
    <location>
        <begin position="100"/>
        <end position="168"/>
    </location>
</feature>
<dbReference type="InterPro" id="IPR019554">
    <property type="entry name" value="Soluble_ligand-bd"/>
</dbReference>
<sequence length="569" mass="61147">MLQRFLRTLASSFLLLSLLSTVLAAEPSGEAKGQGQSLGQMLGLPSGQIPTTMDAAMVPAPPPQPLPMLPGSQTIGAKPVVFGSQIFSGRFASQGFSGFNPDYQVASGDRITLRMWGALNYEAVQVVDAQGNIFVPNAGPIQVRGVRNDELNQRVDEQVKRTFKANVGVYATLESAQPVKVFVTGYVRAPGLYGGLSSDSVLGFLDRAGGIDPDRGSYLNVEVLRGGKPRAVLNLYQFLLEGKLERLQFHDGDTVVVRPRQYAVTVQGEAQNTYLFELSAPDVPAAELVHLAQPKPTATHVSVVRNTGVELKSEYYPLSQLGSVMVHNGDLVTFTADKYPTTLLVRIEGAQLGERALVMPNGARLKDLVARLNPSPEADLAGIQLYRKSVQDRQKRSLDLSLRNLETAALTARSATAEEAALRKQEADLMMSFVAKAQQVQPLGQVVLTSKEQADQMLLEDGDVVVVPEKQNTVLLSGEVLFPNALVFKPGASVADYVAMAGGYTQSADTSKEIVLHPNGTVAEPGSSPQPGDEIMILPKIDSKNIEVTRGITQILYQIAIAAKVAFGL</sequence>
<keyword evidence="1 2" id="KW-0732">Signal</keyword>
<dbReference type="PANTHER" id="PTHR33619">
    <property type="entry name" value="POLYSACCHARIDE EXPORT PROTEIN GFCE-RELATED"/>
    <property type="match status" value="1"/>
</dbReference>
<protein>
    <submittedName>
        <fullName evidence="5">Polysialic acid transporter</fullName>
    </submittedName>
</protein>
<accession>A0A643FCK1</accession>
<keyword evidence="6" id="KW-1185">Reference proteome</keyword>
<evidence type="ECO:0000256" key="1">
    <source>
        <dbReference type="ARBA" id="ARBA00022729"/>
    </source>
</evidence>
<dbReference type="EMBL" id="VZPB01000021">
    <property type="protein sequence ID" value="KAB0582482.1"/>
    <property type="molecule type" value="Genomic_DNA"/>
</dbReference>
<dbReference type="RefSeq" id="WP_151124102.1">
    <property type="nucleotide sequence ID" value="NZ_VZPB01000021.1"/>
</dbReference>
<dbReference type="Pfam" id="PF10531">
    <property type="entry name" value="SLBB"/>
    <property type="match status" value="1"/>
</dbReference>
<dbReference type="Pfam" id="PF02563">
    <property type="entry name" value="Poly_export"/>
    <property type="match status" value="1"/>
</dbReference>
<feature type="chain" id="PRO_5024838771" evidence="2">
    <location>
        <begin position="25"/>
        <end position="569"/>
    </location>
</feature>